<protein>
    <submittedName>
        <fullName evidence="1">Uncharacterized protein</fullName>
    </submittedName>
</protein>
<dbReference type="Proteomes" id="UP000013996">
    <property type="component" value="Unassembled WGS sequence"/>
</dbReference>
<evidence type="ECO:0000313" key="1">
    <source>
        <dbReference type="EMBL" id="EOQ90745.1"/>
    </source>
</evidence>
<proteinExistence type="predicted"/>
<name>A0A5E8HHH3_9LEPT</name>
<organism evidence="1 2">
    <name type="scientific">Leptospira yanagawae serovar Saopaulo str. Sao Paulo = ATCC 700523</name>
    <dbReference type="NCBI Taxonomy" id="1249483"/>
    <lineage>
        <taxon>Bacteria</taxon>
        <taxon>Pseudomonadati</taxon>
        <taxon>Spirochaetota</taxon>
        <taxon>Spirochaetia</taxon>
        <taxon>Leptospirales</taxon>
        <taxon>Leptospiraceae</taxon>
        <taxon>Leptospira</taxon>
    </lineage>
</organism>
<dbReference type="AlphaFoldDB" id="A0A5E8HHH3"/>
<comment type="caution">
    <text evidence="1">The sequence shown here is derived from an EMBL/GenBank/DDBJ whole genome shotgun (WGS) entry which is preliminary data.</text>
</comment>
<gene>
    <name evidence="1" type="ORF">LEP1GSC202_0439</name>
</gene>
<sequence length="46" mass="5516">MKLDSKFLFLYKPELEDVGFLWAYRDSNFAFIKYFTMAELGKISKI</sequence>
<accession>A0A5E8HHH3</accession>
<reference evidence="1 2" key="1">
    <citation type="submission" date="2013-04" db="EMBL/GenBank/DDBJ databases">
        <authorList>
            <person name="Harkins D.M."/>
            <person name="Durkin A.S."/>
            <person name="Brinkac L.M."/>
            <person name="Haft D.H."/>
            <person name="Selengut J.D."/>
            <person name="Sanka R."/>
            <person name="DePew J."/>
            <person name="Purushe J."/>
            <person name="Hartskeerl R.A."/>
            <person name="Ahmed A."/>
            <person name="van der Linden H."/>
            <person name="Goris M.G.A."/>
            <person name="Vinetz J.M."/>
            <person name="Sutton G.G."/>
            <person name="Nierman W.C."/>
            <person name="Fouts D.E."/>
        </authorList>
    </citation>
    <scope>NUCLEOTIDE SEQUENCE [LARGE SCALE GENOMIC DNA]</scope>
    <source>
        <strain evidence="1 2">Sao Paulo</strain>
    </source>
</reference>
<dbReference type="EMBL" id="AOGX02000005">
    <property type="protein sequence ID" value="EOQ90745.1"/>
    <property type="molecule type" value="Genomic_DNA"/>
</dbReference>
<evidence type="ECO:0000313" key="2">
    <source>
        <dbReference type="Proteomes" id="UP000013996"/>
    </source>
</evidence>